<gene>
    <name evidence="5" type="primary">phoA_1</name>
    <name evidence="5" type="ORF">Enr8_13490</name>
</gene>
<feature type="binding site" evidence="3">
    <location>
        <position position="329"/>
    </location>
    <ligand>
        <name>Mg(2+)</name>
        <dbReference type="ChEBI" id="CHEBI:18420"/>
    </ligand>
</feature>
<dbReference type="Gene3D" id="3.40.720.10">
    <property type="entry name" value="Alkaline Phosphatase, subunit A"/>
    <property type="match status" value="1"/>
</dbReference>
<keyword evidence="4" id="KW-0812">Transmembrane</keyword>
<evidence type="ECO:0000256" key="4">
    <source>
        <dbReference type="SAM" id="Phobius"/>
    </source>
</evidence>
<evidence type="ECO:0000313" key="5">
    <source>
        <dbReference type="EMBL" id="TWT39648.1"/>
    </source>
</evidence>
<dbReference type="EMBL" id="SJPF01000001">
    <property type="protein sequence ID" value="TWT39648.1"/>
    <property type="molecule type" value="Genomic_DNA"/>
</dbReference>
<comment type="caution">
    <text evidence="5">The sequence shown here is derived from an EMBL/GenBank/DDBJ whole genome shotgun (WGS) entry which is preliminary data.</text>
</comment>
<feature type="binding site" evidence="3">
    <location>
        <position position="523"/>
    </location>
    <ligand>
        <name>Zn(2+)</name>
        <dbReference type="ChEBI" id="CHEBI:29105"/>
        <label>2</label>
    </ligand>
</feature>
<feature type="binding site" evidence="3">
    <location>
        <position position="514"/>
    </location>
    <ligand>
        <name>Mg(2+)</name>
        <dbReference type="ChEBI" id="CHEBI:18420"/>
    </ligand>
</feature>
<organism evidence="5 6">
    <name type="scientific">Blastopirellula retiformator</name>
    <dbReference type="NCBI Taxonomy" id="2527970"/>
    <lineage>
        <taxon>Bacteria</taxon>
        <taxon>Pseudomonadati</taxon>
        <taxon>Planctomycetota</taxon>
        <taxon>Planctomycetia</taxon>
        <taxon>Pirellulales</taxon>
        <taxon>Pirellulaceae</taxon>
        <taxon>Blastopirellula</taxon>
    </lineage>
</organism>
<evidence type="ECO:0000256" key="2">
    <source>
        <dbReference type="PIRSR" id="PIRSR601952-1"/>
    </source>
</evidence>
<dbReference type="SMART" id="SM00098">
    <property type="entry name" value="alkPPc"/>
    <property type="match status" value="1"/>
</dbReference>
<reference evidence="5 6" key="1">
    <citation type="submission" date="2019-02" db="EMBL/GenBank/DDBJ databases">
        <title>Deep-cultivation of Planctomycetes and their phenomic and genomic characterization uncovers novel biology.</title>
        <authorList>
            <person name="Wiegand S."/>
            <person name="Jogler M."/>
            <person name="Boedeker C."/>
            <person name="Pinto D."/>
            <person name="Vollmers J."/>
            <person name="Rivas-Marin E."/>
            <person name="Kohn T."/>
            <person name="Peeters S.H."/>
            <person name="Heuer A."/>
            <person name="Rast P."/>
            <person name="Oberbeckmann S."/>
            <person name="Bunk B."/>
            <person name="Jeske O."/>
            <person name="Meyerdierks A."/>
            <person name="Storesund J.E."/>
            <person name="Kallscheuer N."/>
            <person name="Luecker S."/>
            <person name="Lage O.M."/>
            <person name="Pohl T."/>
            <person name="Merkel B.J."/>
            <person name="Hornburger P."/>
            <person name="Mueller R.-W."/>
            <person name="Bruemmer F."/>
            <person name="Labrenz M."/>
            <person name="Spormann A.M."/>
            <person name="Op Den Camp H."/>
            <person name="Overmann J."/>
            <person name="Amann R."/>
            <person name="Jetten M.S.M."/>
            <person name="Mascher T."/>
            <person name="Medema M.H."/>
            <person name="Devos D.P."/>
            <person name="Kaster A.-K."/>
            <person name="Ovreas L."/>
            <person name="Rohde M."/>
            <person name="Galperin M.Y."/>
            <person name="Jogler C."/>
        </authorList>
    </citation>
    <scope>NUCLEOTIDE SEQUENCE [LARGE SCALE GENOMIC DNA]</scope>
    <source>
        <strain evidence="5 6">Enr8</strain>
    </source>
</reference>
<dbReference type="InterPro" id="IPR001952">
    <property type="entry name" value="Alkaline_phosphatase"/>
</dbReference>
<dbReference type="InterPro" id="IPR017850">
    <property type="entry name" value="Alkaline_phosphatase_core_sf"/>
</dbReference>
<evidence type="ECO:0000313" key="6">
    <source>
        <dbReference type="Proteomes" id="UP000318878"/>
    </source>
</evidence>
<protein>
    <submittedName>
        <fullName evidence="5">Alkaline phosphatase</fullName>
        <ecNumber evidence="5">3.1.3.1</ecNumber>
    </submittedName>
</protein>
<feature type="binding site" evidence="3">
    <location>
        <position position="565"/>
    </location>
    <ligand>
        <name>Zn(2+)</name>
        <dbReference type="ChEBI" id="CHEBI:29105"/>
        <label>2</label>
    </ligand>
</feature>
<dbReference type="PANTHER" id="PTHR11596">
    <property type="entry name" value="ALKALINE PHOSPHATASE"/>
    <property type="match status" value="1"/>
</dbReference>
<feature type="transmembrane region" description="Helical" evidence="4">
    <location>
        <begin position="34"/>
        <end position="56"/>
    </location>
</feature>
<dbReference type="Pfam" id="PF00245">
    <property type="entry name" value="Alk_phosphatase"/>
    <property type="match status" value="2"/>
</dbReference>
<feature type="active site" description="Phosphoserine intermediate" evidence="2">
    <location>
        <position position="278"/>
    </location>
</feature>
<keyword evidence="5" id="KW-0378">Hydrolase</keyword>
<name>A0A5C5VMA6_9BACT</name>
<dbReference type="GO" id="GO:0004035">
    <property type="term" value="F:alkaline phosphatase activity"/>
    <property type="evidence" value="ECO:0007669"/>
    <property type="project" value="UniProtKB-EC"/>
</dbReference>
<comment type="cofactor">
    <cofactor evidence="3">
        <name>Zn(2+)</name>
        <dbReference type="ChEBI" id="CHEBI:29105"/>
    </cofactor>
    <text evidence="3">Binds 2 Zn(2+) ions.</text>
</comment>
<feature type="binding site" evidence="3">
    <location>
        <position position="564"/>
    </location>
    <ligand>
        <name>Zn(2+)</name>
        <dbReference type="ChEBI" id="CHEBI:29105"/>
        <label>2</label>
    </ligand>
</feature>
<keyword evidence="3" id="KW-0460">Magnesium</keyword>
<dbReference type="Proteomes" id="UP000318878">
    <property type="component" value="Unassembled WGS sequence"/>
</dbReference>
<dbReference type="PANTHER" id="PTHR11596:SF5">
    <property type="entry name" value="ALKALINE PHOSPHATASE"/>
    <property type="match status" value="1"/>
</dbReference>
<evidence type="ECO:0000256" key="3">
    <source>
        <dbReference type="PIRSR" id="PIRSR601952-2"/>
    </source>
</evidence>
<dbReference type="AlphaFoldDB" id="A0A5C5VMA6"/>
<keyword evidence="3" id="KW-0479">Metal-binding</keyword>
<keyword evidence="3" id="KW-0862">Zinc</keyword>
<evidence type="ECO:0000256" key="1">
    <source>
        <dbReference type="ARBA" id="ARBA00022553"/>
    </source>
</evidence>
<feature type="binding site" evidence="3">
    <location>
        <position position="331"/>
    </location>
    <ligand>
        <name>Mg(2+)</name>
        <dbReference type="ChEBI" id="CHEBI:18420"/>
    </ligand>
</feature>
<comment type="cofactor">
    <cofactor evidence="3">
        <name>Mg(2+)</name>
        <dbReference type="ChEBI" id="CHEBI:18420"/>
    </cofactor>
    <text evidence="3">Binds 1 Mg(2+) ion.</text>
</comment>
<keyword evidence="6" id="KW-1185">Reference proteome</keyword>
<dbReference type="SUPFAM" id="SSF53649">
    <property type="entry name" value="Alkaline phosphatase-like"/>
    <property type="match status" value="1"/>
</dbReference>
<proteinExistence type="predicted"/>
<dbReference type="CDD" id="cd16012">
    <property type="entry name" value="ALP"/>
    <property type="match status" value="1"/>
</dbReference>
<keyword evidence="4" id="KW-1133">Transmembrane helix</keyword>
<accession>A0A5C5VMA6</accession>
<sequence length="583" mass="62616">MISGKLFVTIISSLPSHLRPPPNRYLGVALDRTILAVLLSFILGMLVSTAMGGDYLHQLQEQGITTGHSDAVHWGPDPKKYSSWTSHSNRLIPVYTFGTKGQPNGIDLNSYTGENSPYRSENKLRRIYGKPTQATVNPAADYLDQTNLFDLQKAALDAGKKNIFLVVFDGMDWQTTQAAAIWNTQRIPYTEGRGVGTHFQEYQANGTTQFGLMVTSPFCDGANVDINKQIVKSAGGGLFGGYDVTQAGSAPWQMPTDIEYLIGRSSTDDGVKHAYTDSASSATSMMGGIKTYNAAIGVGPHGERPKTLAHLAQEQGYLAGAVTSVPISHATPGASYAYNVSRNDYQDITRDLLGLPSSNNPETPLRGLDVLIGAGYGVNTTSDKGQGDNFVPGNKYLADEDLKKLNVENGGKYIVATRTPGEDGRQVLASAAAQAAKTGQRLFGFFGVAGGGDAGAHLPFLSGEGDYHPALGVAKKGIKYDEADLKENPMLADMTTAAIEVLSKNDKGFWLLVESGDVDWANHSNNLDASIGAVNSGDSAVKAITDWVEENSNWDESVLIVTADHGHYMFLDKPELLIRPENR</sequence>
<feature type="binding site" evidence="3">
    <location>
        <position position="519"/>
    </location>
    <ligand>
        <name>Zn(2+)</name>
        <dbReference type="ChEBI" id="CHEBI:29105"/>
        <label>2</label>
    </ligand>
</feature>
<keyword evidence="4" id="KW-0472">Membrane</keyword>
<dbReference type="EC" id="3.1.3.1" evidence="5"/>
<dbReference type="GO" id="GO:0046872">
    <property type="term" value="F:metal ion binding"/>
    <property type="evidence" value="ECO:0007669"/>
    <property type="project" value="UniProtKB-KW"/>
</dbReference>
<keyword evidence="1" id="KW-0597">Phosphoprotein</keyword>